<gene>
    <name evidence="1" type="ORF">DPMN_102730</name>
</gene>
<dbReference type="AlphaFoldDB" id="A0A9D4LL60"/>
<protein>
    <submittedName>
        <fullName evidence="1">Uncharacterized protein</fullName>
    </submittedName>
</protein>
<reference evidence="1" key="1">
    <citation type="journal article" date="2019" name="bioRxiv">
        <title>The Genome of the Zebra Mussel, Dreissena polymorpha: A Resource for Invasive Species Research.</title>
        <authorList>
            <person name="McCartney M.A."/>
            <person name="Auch B."/>
            <person name="Kono T."/>
            <person name="Mallez S."/>
            <person name="Zhang Y."/>
            <person name="Obille A."/>
            <person name="Becker A."/>
            <person name="Abrahante J.E."/>
            <person name="Garbe J."/>
            <person name="Badalamenti J.P."/>
            <person name="Herman A."/>
            <person name="Mangelson H."/>
            <person name="Liachko I."/>
            <person name="Sullivan S."/>
            <person name="Sone E.D."/>
            <person name="Koren S."/>
            <person name="Silverstein K.A.T."/>
            <person name="Beckman K.B."/>
            <person name="Gohl D.M."/>
        </authorList>
    </citation>
    <scope>NUCLEOTIDE SEQUENCE</scope>
    <source>
        <strain evidence="1">Duluth1</strain>
        <tissue evidence="1">Whole animal</tissue>
    </source>
</reference>
<keyword evidence="2" id="KW-1185">Reference proteome</keyword>
<comment type="caution">
    <text evidence="1">The sequence shown here is derived from an EMBL/GenBank/DDBJ whole genome shotgun (WGS) entry which is preliminary data.</text>
</comment>
<dbReference type="EMBL" id="JAIWYP010000003">
    <property type="protein sequence ID" value="KAH3859909.1"/>
    <property type="molecule type" value="Genomic_DNA"/>
</dbReference>
<organism evidence="1 2">
    <name type="scientific">Dreissena polymorpha</name>
    <name type="common">Zebra mussel</name>
    <name type="synonym">Mytilus polymorpha</name>
    <dbReference type="NCBI Taxonomy" id="45954"/>
    <lineage>
        <taxon>Eukaryota</taxon>
        <taxon>Metazoa</taxon>
        <taxon>Spiralia</taxon>
        <taxon>Lophotrochozoa</taxon>
        <taxon>Mollusca</taxon>
        <taxon>Bivalvia</taxon>
        <taxon>Autobranchia</taxon>
        <taxon>Heteroconchia</taxon>
        <taxon>Euheterodonta</taxon>
        <taxon>Imparidentia</taxon>
        <taxon>Neoheterodontei</taxon>
        <taxon>Myida</taxon>
        <taxon>Dreissenoidea</taxon>
        <taxon>Dreissenidae</taxon>
        <taxon>Dreissena</taxon>
    </lineage>
</organism>
<dbReference type="Proteomes" id="UP000828390">
    <property type="component" value="Unassembled WGS sequence"/>
</dbReference>
<proteinExistence type="predicted"/>
<evidence type="ECO:0000313" key="1">
    <source>
        <dbReference type="EMBL" id="KAH3859909.1"/>
    </source>
</evidence>
<accession>A0A9D4LL60</accession>
<evidence type="ECO:0000313" key="2">
    <source>
        <dbReference type="Proteomes" id="UP000828390"/>
    </source>
</evidence>
<name>A0A9D4LL60_DREPO</name>
<reference evidence="1" key="2">
    <citation type="submission" date="2020-11" db="EMBL/GenBank/DDBJ databases">
        <authorList>
            <person name="McCartney M.A."/>
            <person name="Auch B."/>
            <person name="Kono T."/>
            <person name="Mallez S."/>
            <person name="Becker A."/>
            <person name="Gohl D.M."/>
            <person name="Silverstein K.A.T."/>
            <person name="Koren S."/>
            <person name="Bechman K.B."/>
            <person name="Herman A."/>
            <person name="Abrahante J.E."/>
            <person name="Garbe J."/>
        </authorList>
    </citation>
    <scope>NUCLEOTIDE SEQUENCE</scope>
    <source>
        <strain evidence="1">Duluth1</strain>
        <tissue evidence="1">Whole animal</tissue>
    </source>
</reference>
<sequence>MRIKKGKTNLSQSPLRILGLVVLPATNPKKCAGRRRGSLPSFCVTSTRRVKAPASDNPRVVGMRARIEADKKASGRRGTCRRRTSGLTAEVCSADRRWRR</sequence>